<dbReference type="Proteomes" id="UP001146468">
    <property type="component" value="Unassembled WGS sequence"/>
</dbReference>
<dbReference type="EMBL" id="JAKMUS010000009">
    <property type="protein sequence ID" value="MCZ9294172.1"/>
    <property type="molecule type" value="Genomic_DNA"/>
</dbReference>
<reference evidence="1" key="1">
    <citation type="submission" date="2022-02" db="EMBL/GenBank/DDBJ databases">
        <title>Corynebacterium sp. from urogenital microbiome.</title>
        <authorList>
            <person name="Cappelli E.A."/>
            <person name="Ribeiro T.G."/>
            <person name="Peixe L."/>
        </authorList>
    </citation>
    <scope>NUCLEOTIDE SEQUENCE</scope>
    <source>
        <strain evidence="1">C8Ua_172</strain>
    </source>
</reference>
<evidence type="ECO:0000313" key="1">
    <source>
        <dbReference type="EMBL" id="MCZ9294172.1"/>
    </source>
</evidence>
<dbReference type="AlphaFoldDB" id="A0A9X3RKP6"/>
<accession>A0A9X3RKP6</accession>
<protein>
    <submittedName>
        <fullName evidence="1">Uncharacterized protein</fullName>
    </submittedName>
</protein>
<comment type="caution">
    <text evidence="1">The sequence shown here is derived from an EMBL/GenBank/DDBJ whole genome shotgun (WGS) entry which is preliminary data.</text>
</comment>
<proteinExistence type="predicted"/>
<dbReference type="RefSeq" id="WP_269965597.1">
    <property type="nucleotide sequence ID" value="NZ_JAKMUS010000009.1"/>
</dbReference>
<keyword evidence="2" id="KW-1185">Reference proteome</keyword>
<evidence type="ECO:0000313" key="2">
    <source>
        <dbReference type="Proteomes" id="UP001146468"/>
    </source>
</evidence>
<name>A0A9X3RKP6_9CORY</name>
<organism evidence="1 2">
    <name type="scientific">Corynebacterium meitnerae</name>
    <dbReference type="NCBI Taxonomy" id="2913498"/>
    <lineage>
        <taxon>Bacteria</taxon>
        <taxon>Bacillati</taxon>
        <taxon>Actinomycetota</taxon>
        <taxon>Actinomycetes</taxon>
        <taxon>Mycobacteriales</taxon>
        <taxon>Corynebacteriaceae</taxon>
        <taxon>Corynebacterium</taxon>
    </lineage>
</organism>
<gene>
    <name evidence="1" type="ORF">L8U60_06700</name>
</gene>
<sequence length="66" mass="7123">MDGIVARQHNKVGAGQSFLGGADTIANGKMATAHYYACVDKTSPHCPPRQHKVLPNRTNILIADQH</sequence>